<evidence type="ECO:0000313" key="4">
    <source>
        <dbReference type="Proteomes" id="UP000520198"/>
    </source>
</evidence>
<dbReference type="RefSeq" id="WP_176353361.1">
    <property type="nucleotide sequence ID" value="NZ_JABWDU010000003.1"/>
</dbReference>
<comment type="caution">
    <text evidence="3">The sequence shown here is derived from an EMBL/GenBank/DDBJ whole genome shotgun (WGS) entry which is preliminary data.</text>
</comment>
<organism evidence="3 4">
    <name type="scientific">Ensifer oleiphilus</name>
    <dbReference type="NCBI Taxonomy" id="2742698"/>
    <lineage>
        <taxon>Bacteria</taxon>
        <taxon>Pseudomonadati</taxon>
        <taxon>Pseudomonadota</taxon>
        <taxon>Alphaproteobacteria</taxon>
        <taxon>Hyphomicrobiales</taxon>
        <taxon>Rhizobiaceae</taxon>
        <taxon>Sinorhizobium/Ensifer group</taxon>
        <taxon>Ensifer</taxon>
    </lineage>
</organism>
<evidence type="ECO:0000256" key="1">
    <source>
        <dbReference type="SAM" id="Coils"/>
    </source>
</evidence>
<gene>
    <name evidence="3" type="ORF">HT585_13090</name>
</gene>
<feature type="domain" description="Methyltransferase type 12" evidence="2">
    <location>
        <begin position="95"/>
        <end position="196"/>
    </location>
</feature>
<sequence length="734" mass="82463">MELDKDLPGIVHPKYSYVASSNIWVVSEGESAFDYSDGDQFETGLLNFLSGLEDRSVNSQEVFQGIYDWPSKYHLSLQRSNLLRPLVNTLRGPVLEIGAGCGAITRYIAEQGLEVVALEGSSRRAQIAAERCRGFPNVSVVSDSFQEFSSDTKFKTILLIGVLEYARVFFAEYKDRDPVDLMLEHVSRFLADDGVVILAIENQLGLKYFAGYPEDHIGRPMYGLEDQYTKSSAVTFGRHELREKLRVVGFAKQQWWFPFPDYKLPVVVLSEAALADSCSADFSSLIRLASETDSQKPAVSTFALSQAWSVVARNRLHGDLANSFVVVASRREIEIDNALAFYFKNSKPSKYNKVTEFRLEDAAIKVTRTPLAGIQAESDAFSARAHLEEEVFEQGVLWKDRLTLIVLRDGWSVDEISEWAKVWWRALLLKVQERSDESCRAISCMVSGRLVDAIPRNLIVGGDGVPRFIDQEWEIPFEIELGYIFVRGLLDALWGVEHCGEPAVGTSLQFGKLVVDVAYRLGVMLSLGDVTRYIDFERQFQDNVSELTAGPSVFEINESINLTLERSIPRRGRIESALALSQALDAKELQLGELHSVLLSAEEKLGTVGYELDAATEKNEMLLVELDKANQSSSRLLVDLEAANASKLEIEVVASRNADKIATVSRELERTSLDAETLRNGLLTLQEELEVTRRENAKLQVLFRELKHSLRLANLERDELRRFGSGVGRFFRRK</sequence>
<dbReference type="CDD" id="cd02440">
    <property type="entry name" value="AdoMet_MTases"/>
    <property type="match status" value="1"/>
</dbReference>
<protein>
    <submittedName>
        <fullName evidence="3">Methyltransferase</fullName>
    </submittedName>
</protein>
<dbReference type="Gene3D" id="3.40.50.150">
    <property type="entry name" value="Vaccinia Virus protein VP39"/>
    <property type="match status" value="1"/>
</dbReference>
<keyword evidence="3" id="KW-0489">Methyltransferase</keyword>
<dbReference type="GO" id="GO:0032259">
    <property type="term" value="P:methylation"/>
    <property type="evidence" value="ECO:0007669"/>
    <property type="project" value="UniProtKB-KW"/>
</dbReference>
<accession>A0A7Y6UMU9</accession>
<dbReference type="SUPFAM" id="SSF53335">
    <property type="entry name" value="S-adenosyl-L-methionine-dependent methyltransferases"/>
    <property type="match status" value="1"/>
</dbReference>
<dbReference type="EMBL" id="JABWDU010000003">
    <property type="protein sequence ID" value="NVD39796.1"/>
    <property type="molecule type" value="Genomic_DNA"/>
</dbReference>
<feature type="coiled-coil region" evidence="1">
    <location>
        <begin position="675"/>
        <end position="702"/>
    </location>
</feature>
<proteinExistence type="predicted"/>
<dbReference type="Proteomes" id="UP000520198">
    <property type="component" value="Unassembled WGS sequence"/>
</dbReference>
<keyword evidence="1" id="KW-0175">Coiled coil</keyword>
<keyword evidence="3" id="KW-0808">Transferase</keyword>
<dbReference type="GO" id="GO:0008168">
    <property type="term" value="F:methyltransferase activity"/>
    <property type="evidence" value="ECO:0007669"/>
    <property type="project" value="UniProtKB-KW"/>
</dbReference>
<dbReference type="InterPro" id="IPR013217">
    <property type="entry name" value="Methyltransf_12"/>
</dbReference>
<keyword evidence="4" id="KW-1185">Reference proteome</keyword>
<reference evidence="3 4" key="1">
    <citation type="submission" date="2020-06" db="EMBL/GenBank/DDBJ databases">
        <authorList>
            <person name="Grouzdev D.S."/>
        </authorList>
    </citation>
    <scope>NUCLEOTIDE SEQUENCE [LARGE SCALE GENOMIC DNA]</scope>
    <source>
        <strain evidence="3 4">HO-A22</strain>
    </source>
</reference>
<evidence type="ECO:0000313" key="3">
    <source>
        <dbReference type="EMBL" id="NVD39796.1"/>
    </source>
</evidence>
<dbReference type="InterPro" id="IPR029063">
    <property type="entry name" value="SAM-dependent_MTases_sf"/>
</dbReference>
<name>A0A7Y6UMU9_9HYPH</name>
<dbReference type="Pfam" id="PF08242">
    <property type="entry name" value="Methyltransf_12"/>
    <property type="match status" value="1"/>
</dbReference>
<dbReference type="AlphaFoldDB" id="A0A7Y6UMU9"/>
<evidence type="ECO:0000259" key="2">
    <source>
        <dbReference type="Pfam" id="PF08242"/>
    </source>
</evidence>